<organism evidence="1 2">
    <name type="scientific">Ureibacillus endophyticus</name>
    <dbReference type="NCBI Taxonomy" id="1978490"/>
    <lineage>
        <taxon>Bacteria</taxon>
        <taxon>Bacillati</taxon>
        <taxon>Bacillota</taxon>
        <taxon>Bacilli</taxon>
        <taxon>Bacillales</taxon>
        <taxon>Caryophanaceae</taxon>
        <taxon>Ureibacillus</taxon>
    </lineage>
</organism>
<sequence length="88" mass="10246">MFFFNKVEVYTGFSIDELWKVQDILAREGIKYTYKVIDPSLSWVGPGTKRGNFGSFGMDSKYEKQYVVSVRKKDAEIAKYFINRVLNS</sequence>
<name>A0A494Z337_9BACL</name>
<dbReference type="Proteomes" id="UP000272238">
    <property type="component" value="Unassembled WGS sequence"/>
</dbReference>
<dbReference type="OrthoDB" id="1734503at2"/>
<protein>
    <recommendedName>
        <fullName evidence="3">DUF2007 domain-containing protein</fullName>
    </recommendedName>
</protein>
<reference evidence="1 2" key="1">
    <citation type="journal article" date="2016" name="Antonie Van Leeuwenhoek">
        <title>Lysinibacillus endophyticus sp. nov., an indole-3-acetic acid producing endophytic bacterium isolated from corn root (Zea mays cv. Xinken-5).</title>
        <authorList>
            <person name="Yu J."/>
            <person name="Guan X."/>
            <person name="Liu C."/>
            <person name="Xiang W."/>
            <person name="Yu Z."/>
            <person name="Liu X."/>
            <person name="Wang G."/>
        </authorList>
    </citation>
    <scope>NUCLEOTIDE SEQUENCE [LARGE SCALE GENOMIC DNA]</scope>
    <source>
        <strain evidence="1 2">DSM 100506</strain>
    </source>
</reference>
<evidence type="ECO:0000313" key="1">
    <source>
        <dbReference type="EMBL" id="RKQ16936.1"/>
    </source>
</evidence>
<dbReference type="EMBL" id="RBZN01000017">
    <property type="protein sequence ID" value="RKQ16936.1"/>
    <property type="molecule type" value="Genomic_DNA"/>
</dbReference>
<accession>A0A494Z337</accession>
<comment type="caution">
    <text evidence="1">The sequence shown here is derived from an EMBL/GenBank/DDBJ whole genome shotgun (WGS) entry which is preliminary data.</text>
</comment>
<evidence type="ECO:0000313" key="2">
    <source>
        <dbReference type="Proteomes" id="UP000272238"/>
    </source>
</evidence>
<evidence type="ECO:0008006" key="3">
    <source>
        <dbReference type="Google" id="ProtNLM"/>
    </source>
</evidence>
<proteinExistence type="predicted"/>
<gene>
    <name evidence="1" type="ORF">D8M03_08650</name>
</gene>
<dbReference type="AlphaFoldDB" id="A0A494Z337"/>
<keyword evidence="2" id="KW-1185">Reference proteome</keyword>
<dbReference type="RefSeq" id="WP_121214370.1">
    <property type="nucleotide sequence ID" value="NZ_RBZN01000017.1"/>
</dbReference>